<reference evidence="2" key="2">
    <citation type="submission" date="2015-01" db="EMBL/GenBank/DDBJ databases">
        <title>Evolutionary Origins and Diversification of the Mycorrhizal Mutualists.</title>
        <authorList>
            <consortium name="DOE Joint Genome Institute"/>
            <consortium name="Mycorrhizal Genomics Consortium"/>
            <person name="Kohler A."/>
            <person name="Kuo A."/>
            <person name="Nagy L.G."/>
            <person name="Floudas D."/>
            <person name="Copeland A."/>
            <person name="Barry K.W."/>
            <person name="Cichocki N."/>
            <person name="Veneault-Fourrey C."/>
            <person name="LaButti K."/>
            <person name="Lindquist E.A."/>
            <person name="Lipzen A."/>
            <person name="Lundell T."/>
            <person name="Morin E."/>
            <person name="Murat C."/>
            <person name="Riley R."/>
            <person name="Ohm R."/>
            <person name="Sun H."/>
            <person name="Tunlid A."/>
            <person name="Henrissat B."/>
            <person name="Grigoriev I.V."/>
            <person name="Hibbett D.S."/>
            <person name="Martin F."/>
        </authorList>
    </citation>
    <scope>NUCLEOTIDE SEQUENCE [LARGE SCALE GENOMIC DNA]</scope>
    <source>
        <strain evidence="2">LaAM-08-1</strain>
    </source>
</reference>
<organism evidence="1 2">
    <name type="scientific">Laccaria amethystina LaAM-08-1</name>
    <dbReference type="NCBI Taxonomy" id="1095629"/>
    <lineage>
        <taxon>Eukaryota</taxon>
        <taxon>Fungi</taxon>
        <taxon>Dikarya</taxon>
        <taxon>Basidiomycota</taxon>
        <taxon>Agaricomycotina</taxon>
        <taxon>Agaricomycetes</taxon>
        <taxon>Agaricomycetidae</taxon>
        <taxon>Agaricales</taxon>
        <taxon>Agaricineae</taxon>
        <taxon>Hydnangiaceae</taxon>
        <taxon>Laccaria</taxon>
    </lineage>
</organism>
<dbReference type="Proteomes" id="UP000054477">
    <property type="component" value="Unassembled WGS sequence"/>
</dbReference>
<dbReference type="HOGENOM" id="CLU_1699704_0_0_1"/>
<dbReference type="EMBL" id="KN838599">
    <property type="protein sequence ID" value="KIK01934.1"/>
    <property type="molecule type" value="Genomic_DNA"/>
</dbReference>
<feature type="non-terminal residue" evidence="1">
    <location>
        <position position="155"/>
    </location>
</feature>
<sequence length="155" mass="17487">MARQSAPIISSSFKNIRYDEAQRLIYATDPIDNTILIYHPCQVRLFLLFDHNLRSEIDVNTPPAGYLQFARVVNMEPDILGALSVTSDGKEWDLPAIPLTRKDIDLSTFAVDGGIVDPDLDALGFYKGGQLDMDQVNHHVRLALERLRRYDNKGS</sequence>
<reference evidence="1 2" key="1">
    <citation type="submission" date="2014-04" db="EMBL/GenBank/DDBJ databases">
        <authorList>
            <consortium name="DOE Joint Genome Institute"/>
            <person name="Kuo A."/>
            <person name="Kohler A."/>
            <person name="Nagy L.G."/>
            <person name="Floudas D."/>
            <person name="Copeland A."/>
            <person name="Barry K.W."/>
            <person name="Cichocki N."/>
            <person name="Veneault-Fourrey C."/>
            <person name="LaButti K."/>
            <person name="Lindquist E.A."/>
            <person name="Lipzen A."/>
            <person name="Lundell T."/>
            <person name="Morin E."/>
            <person name="Murat C."/>
            <person name="Sun H."/>
            <person name="Tunlid A."/>
            <person name="Henrissat B."/>
            <person name="Grigoriev I.V."/>
            <person name="Hibbett D.S."/>
            <person name="Martin F."/>
            <person name="Nordberg H.P."/>
            <person name="Cantor M.N."/>
            <person name="Hua S.X."/>
        </authorList>
    </citation>
    <scope>NUCLEOTIDE SEQUENCE [LARGE SCALE GENOMIC DNA]</scope>
    <source>
        <strain evidence="1 2">LaAM-08-1</strain>
    </source>
</reference>
<name>A0A0C9XKA3_9AGAR</name>
<evidence type="ECO:0000313" key="2">
    <source>
        <dbReference type="Proteomes" id="UP000054477"/>
    </source>
</evidence>
<proteinExistence type="predicted"/>
<accession>A0A0C9XKA3</accession>
<dbReference type="AlphaFoldDB" id="A0A0C9XKA3"/>
<protein>
    <submittedName>
        <fullName evidence="1">Uncharacterized protein</fullName>
    </submittedName>
</protein>
<evidence type="ECO:0000313" key="1">
    <source>
        <dbReference type="EMBL" id="KIK01934.1"/>
    </source>
</evidence>
<gene>
    <name evidence="1" type="ORF">K443DRAFT_50734</name>
</gene>
<dbReference type="OrthoDB" id="3079246at2759"/>
<keyword evidence="2" id="KW-1185">Reference proteome</keyword>